<evidence type="ECO:0000313" key="2">
    <source>
        <dbReference type="Proteomes" id="UP000264006"/>
    </source>
</evidence>
<dbReference type="RefSeq" id="WP_114590423.1">
    <property type="nucleotide sequence ID" value="NZ_CP031165.1"/>
</dbReference>
<name>A0A346XTU8_9ACTN</name>
<dbReference type="Gene3D" id="3.40.50.12780">
    <property type="entry name" value="N-terminal domain of ligase-like"/>
    <property type="match status" value="1"/>
</dbReference>
<protein>
    <recommendedName>
        <fullName evidence="3">TIGR03089 family protein</fullName>
    </recommendedName>
</protein>
<accession>A0A346XTU8</accession>
<reference evidence="1 2" key="1">
    <citation type="submission" date="2018-09" db="EMBL/GenBank/DDBJ databases">
        <title>Complete genome sequence of Euzebya sp. DY32-46 isolated from seawater of Pacific Ocean.</title>
        <authorList>
            <person name="Xu L."/>
            <person name="Wu Y.-H."/>
            <person name="Xu X.-W."/>
        </authorList>
    </citation>
    <scope>NUCLEOTIDE SEQUENCE [LARGE SCALE GENOMIC DNA]</scope>
    <source>
        <strain evidence="1 2">DY32-46</strain>
    </source>
</reference>
<dbReference type="OrthoDB" id="3396763at2"/>
<gene>
    <name evidence="1" type="ORF">DVS28_a0944</name>
</gene>
<dbReference type="InterPro" id="IPR017523">
    <property type="entry name" value="Rv3268"/>
</dbReference>
<sequence>MTIHDALTARARELGHSPAVVFRDADTGERTELSWATLHNWASKGANLLLDHFDAGLGAQVRLDMPAHWMAPVLSLAAWATGAAVAVEGECDVHVVHEADEPEGGDLLVGIGMGGRPMGPVPGDALTVVDVLAQPDDFVDDPGDEGAWAVGGRTQATLLSEAIGGGGRVLHAADRVDEALLFLVARTLPAGTGLVIARGYDDVGLKKVATEEKVA</sequence>
<dbReference type="SUPFAM" id="SSF56801">
    <property type="entry name" value="Acetyl-CoA synthetase-like"/>
    <property type="match status" value="1"/>
</dbReference>
<organism evidence="1 2">
    <name type="scientific">Euzebya pacifica</name>
    <dbReference type="NCBI Taxonomy" id="1608957"/>
    <lineage>
        <taxon>Bacteria</taxon>
        <taxon>Bacillati</taxon>
        <taxon>Actinomycetota</taxon>
        <taxon>Nitriliruptoria</taxon>
        <taxon>Euzebyales</taxon>
    </lineage>
</organism>
<dbReference type="InterPro" id="IPR042099">
    <property type="entry name" value="ANL_N_sf"/>
</dbReference>
<dbReference type="NCBIfam" id="TIGR03089">
    <property type="entry name" value="TIGR03089 family protein"/>
    <property type="match status" value="1"/>
</dbReference>
<dbReference type="Proteomes" id="UP000264006">
    <property type="component" value="Chromosome"/>
</dbReference>
<dbReference type="EMBL" id="CP031165">
    <property type="protein sequence ID" value="AXV05645.1"/>
    <property type="molecule type" value="Genomic_DNA"/>
</dbReference>
<evidence type="ECO:0000313" key="1">
    <source>
        <dbReference type="EMBL" id="AXV05645.1"/>
    </source>
</evidence>
<proteinExistence type="predicted"/>
<keyword evidence="2" id="KW-1185">Reference proteome</keyword>
<evidence type="ECO:0008006" key="3">
    <source>
        <dbReference type="Google" id="ProtNLM"/>
    </source>
</evidence>
<dbReference type="KEGG" id="euz:DVS28_a0944"/>
<dbReference type="AlphaFoldDB" id="A0A346XTU8"/>